<feature type="region of interest" description="Disordered" evidence="1">
    <location>
        <begin position="40"/>
        <end position="67"/>
    </location>
</feature>
<evidence type="ECO:0000313" key="2">
    <source>
        <dbReference type="EMBL" id="ABJ84309.1"/>
    </source>
</evidence>
<feature type="region of interest" description="Disordered" evidence="1">
    <location>
        <begin position="80"/>
        <end position="120"/>
    </location>
</feature>
<dbReference type="STRING" id="234267.Acid_3336"/>
<reference evidence="2" key="1">
    <citation type="submission" date="2006-10" db="EMBL/GenBank/DDBJ databases">
        <title>Complete sequence of Solibacter usitatus Ellin6076.</title>
        <authorList>
            <consortium name="US DOE Joint Genome Institute"/>
            <person name="Copeland A."/>
            <person name="Lucas S."/>
            <person name="Lapidus A."/>
            <person name="Barry K."/>
            <person name="Detter J.C."/>
            <person name="Glavina del Rio T."/>
            <person name="Hammon N."/>
            <person name="Israni S."/>
            <person name="Dalin E."/>
            <person name="Tice H."/>
            <person name="Pitluck S."/>
            <person name="Thompson L.S."/>
            <person name="Brettin T."/>
            <person name="Bruce D."/>
            <person name="Han C."/>
            <person name="Tapia R."/>
            <person name="Gilna P."/>
            <person name="Schmutz J."/>
            <person name="Larimer F."/>
            <person name="Land M."/>
            <person name="Hauser L."/>
            <person name="Kyrpides N."/>
            <person name="Mikhailova N."/>
            <person name="Janssen P.H."/>
            <person name="Kuske C.R."/>
            <person name="Richardson P."/>
        </authorList>
    </citation>
    <scope>NUCLEOTIDE SEQUENCE</scope>
    <source>
        <strain evidence="2">Ellin6076</strain>
    </source>
</reference>
<feature type="compositionally biased region" description="Basic and acidic residues" evidence="1">
    <location>
        <begin position="53"/>
        <end position="67"/>
    </location>
</feature>
<protein>
    <submittedName>
        <fullName evidence="2">Uncharacterized protein</fullName>
    </submittedName>
</protein>
<evidence type="ECO:0000256" key="1">
    <source>
        <dbReference type="SAM" id="MobiDB-lite"/>
    </source>
</evidence>
<dbReference type="InParanoid" id="Q021R6"/>
<dbReference type="AlphaFoldDB" id="Q021R6"/>
<dbReference type="HOGENOM" id="CLU_2048205_0_0_0"/>
<proteinExistence type="predicted"/>
<dbReference type="KEGG" id="sus:Acid_3336"/>
<sequence precursor="true">MRGLTVVSLLRYISRRCLMINRIWIGALGATLLLSPMVRAQEQKPSPTGHSATRSEKSSGMSDDMRRAIEWERFKDRAAARQARIEARHPSHFEASRTMDDQDTGRKVKDSKAPGARRDQ</sequence>
<dbReference type="EMBL" id="CP000473">
    <property type="protein sequence ID" value="ABJ84309.1"/>
    <property type="molecule type" value="Genomic_DNA"/>
</dbReference>
<gene>
    <name evidence="2" type="ordered locus">Acid_3336</name>
</gene>
<name>Q021R6_SOLUE</name>
<organism evidence="2">
    <name type="scientific">Solibacter usitatus (strain Ellin6076)</name>
    <dbReference type="NCBI Taxonomy" id="234267"/>
    <lineage>
        <taxon>Bacteria</taxon>
        <taxon>Pseudomonadati</taxon>
        <taxon>Acidobacteriota</taxon>
        <taxon>Terriglobia</taxon>
        <taxon>Bryobacterales</taxon>
        <taxon>Solibacteraceae</taxon>
        <taxon>Candidatus Solibacter</taxon>
    </lineage>
</organism>
<feature type="compositionally biased region" description="Polar residues" evidence="1">
    <location>
        <begin position="43"/>
        <end position="52"/>
    </location>
</feature>
<accession>Q021R6</accession>